<keyword evidence="1 2" id="KW-0456">Lyase</keyword>
<gene>
    <name evidence="2" type="ORF">ACFSFX_14545</name>
</gene>
<dbReference type="Proteomes" id="UP001597307">
    <property type="component" value="Unassembled WGS sequence"/>
</dbReference>
<protein>
    <submittedName>
        <fullName evidence="2">Aromatic amino acid lyase</fullName>
    </submittedName>
</protein>
<dbReference type="EMBL" id="JBHUGA010000060">
    <property type="protein sequence ID" value="MFD1847806.1"/>
    <property type="molecule type" value="Genomic_DNA"/>
</dbReference>
<evidence type="ECO:0000313" key="2">
    <source>
        <dbReference type="EMBL" id="MFD1847806.1"/>
    </source>
</evidence>
<keyword evidence="3" id="KW-1185">Reference proteome</keyword>
<organism evidence="2 3">
    <name type="scientific">Arthrobacter flavus</name>
    <dbReference type="NCBI Taxonomy" id="95172"/>
    <lineage>
        <taxon>Bacteria</taxon>
        <taxon>Bacillati</taxon>
        <taxon>Actinomycetota</taxon>
        <taxon>Actinomycetes</taxon>
        <taxon>Micrococcales</taxon>
        <taxon>Micrococcaceae</taxon>
        <taxon>Arthrobacter</taxon>
    </lineage>
</organism>
<proteinExistence type="predicted"/>
<dbReference type="SUPFAM" id="SSF48557">
    <property type="entry name" value="L-aspartase-like"/>
    <property type="match status" value="1"/>
</dbReference>
<name>A0ABW4QBD7_9MICC</name>
<evidence type="ECO:0000256" key="1">
    <source>
        <dbReference type="ARBA" id="ARBA00023239"/>
    </source>
</evidence>
<comment type="caution">
    <text evidence="2">The sequence shown here is derived from an EMBL/GenBank/DDBJ whole genome shotgun (WGS) entry which is preliminary data.</text>
</comment>
<dbReference type="Gene3D" id="1.10.275.10">
    <property type="entry name" value="Fumarase/aspartase (N-terminal domain)"/>
    <property type="match status" value="1"/>
</dbReference>
<dbReference type="Pfam" id="PF00221">
    <property type="entry name" value="Lyase_aromatic"/>
    <property type="match status" value="1"/>
</dbReference>
<dbReference type="RefSeq" id="WP_343880989.1">
    <property type="nucleotide sequence ID" value="NZ_BAAAIJ010000051.1"/>
</dbReference>
<reference evidence="3" key="1">
    <citation type="journal article" date="2019" name="Int. J. Syst. Evol. Microbiol.">
        <title>The Global Catalogue of Microorganisms (GCM) 10K type strain sequencing project: providing services to taxonomists for standard genome sequencing and annotation.</title>
        <authorList>
            <consortium name="The Broad Institute Genomics Platform"/>
            <consortium name="The Broad Institute Genome Sequencing Center for Infectious Disease"/>
            <person name="Wu L."/>
            <person name="Ma J."/>
        </authorList>
    </citation>
    <scope>NUCLEOTIDE SEQUENCE [LARGE SCALE GENOMIC DNA]</scope>
    <source>
        <strain evidence="3">JCM 11496</strain>
    </source>
</reference>
<sequence>MDLTQTTAANFPVLRLATPEELDAVAIAEVSAGRSLRLEQDLLDRVSLRRREVLELLTDGDPVYGVNTGMGAASEVRLDVVAQSRHQNNLMLGRAVGSAPWLTDPETRAVLAVRLRTFLTGDAGVSEHLCVRLVELLAADMLPAIPRTRIGAAGEIIPLAHLGGALTGSGEFLVDGAAVDAVDVLSAAGMEPYSLETKEGVALIEGIPVTTALAILRANDARLLAAQVVALTAAEVCLVGASRDPFDPALARADVELGTVLGAIRQLAGDDPHPRTLQSPLSVRVLGAAVAQLLRSIDAVEAAVERALNGVTDSPAYLDGRFIGTAGFDGFDLAAALDGLRLSMIHVAETSAARVHRLLDEKFTGLPRQLSGQPGLHAGMVAVHKRTVGVVHELVAVARPSSLGAIETSFGQEDVQSFSSEAAEACHHAATGLRDVLACELLTVIQGVRLSERPLTAVDPRLRTLVEDASDLLPDGTDDRAFGRDITVLNDLLASGWGRWAATDGLSTPGR</sequence>
<dbReference type="InterPro" id="IPR024083">
    <property type="entry name" value="Fumarase/histidase_N"/>
</dbReference>
<dbReference type="PANTHER" id="PTHR10362">
    <property type="entry name" value="HISTIDINE AMMONIA-LYASE"/>
    <property type="match status" value="1"/>
</dbReference>
<dbReference type="GO" id="GO:0016829">
    <property type="term" value="F:lyase activity"/>
    <property type="evidence" value="ECO:0007669"/>
    <property type="project" value="UniProtKB-KW"/>
</dbReference>
<dbReference type="Gene3D" id="1.20.200.10">
    <property type="entry name" value="Fumarase/aspartase (Central domain)"/>
    <property type="match status" value="1"/>
</dbReference>
<accession>A0ABW4QBD7</accession>
<dbReference type="InterPro" id="IPR001106">
    <property type="entry name" value="Aromatic_Lyase"/>
</dbReference>
<evidence type="ECO:0000313" key="3">
    <source>
        <dbReference type="Proteomes" id="UP001597307"/>
    </source>
</evidence>
<dbReference type="InterPro" id="IPR008948">
    <property type="entry name" value="L-Aspartase-like"/>
</dbReference>